<evidence type="ECO:0000313" key="2">
    <source>
        <dbReference type="EMBL" id="SLN51756.1"/>
    </source>
</evidence>
<keyword evidence="3" id="KW-1185">Reference proteome</keyword>
<feature type="transmembrane region" description="Helical" evidence="1">
    <location>
        <begin position="7"/>
        <end position="27"/>
    </location>
</feature>
<dbReference type="EMBL" id="FWFU01000003">
    <property type="protein sequence ID" value="SLN51756.1"/>
    <property type="molecule type" value="Genomic_DNA"/>
</dbReference>
<protein>
    <submittedName>
        <fullName evidence="2">Uncharacterized protein</fullName>
    </submittedName>
</protein>
<sequence length="77" mass="8374">MLGSMTFFAMIFTLLFFAAALVATLLVGMLGGGYWGALAFALALALIWRGLNRPATPPRSMHRNTLNAFQRPLADDD</sequence>
<proteinExistence type="predicted"/>
<gene>
    <name evidence="2" type="ORF">ROH8110_02849</name>
</gene>
<evidence type="ECO:0000313" key="3">
    <source>
        <dbReference type="Proteomes" id="UP000193207"/>
    </source>
</evidence>
<feature type="transmembrane region" description="Helical" evidence="1">
    <location>
        <begin position="33"/>
        <end position="51"/>
    </location>
</feature>
<accession>A0A1X6ZHY0</accession>
<evidence type="ECO:0000256" key="1">
    <source>
        <dbReference type="SAM" id="Phobius"/>
    </source>
</evidence>
<keyword evidence="1" id="KW-1133">Transmembrane helix</keyword>
<keyword evidence="1" id="KW-0472">Membrane</keyword>
<dbReference type="AlphaFoldDB" id="A0A1X6ZHY0"/>
<dbReference type="RefSeq" id="WP_085818355.1">
    <property type="nucleotide sequence ID" value="NZ_FWFU01000003.1"/>
</dbReference>
<name>A0A1X6ZHY0_9RHOB</name>
<keyword evidence="1" id="KW-0812">Transmembrane</keyword>
<dbReference type="Proteomes" id="UP000193207">
    <property type="component" value="Unassembled WGS sequence"/>
</dbReference>
<reference evidence="2 3" key="1">
    <citation type="submission" date="2017-03" db="EMBL/GenBank/DDBJ databases">
        <authorList>
            <person name="Afonso C.L."/>
            <person name="Miller P.J."/>
            <person name="Scott M.A."/>
            <person name="Spackman E."/>
            <person name="Goraichik I."/>
            <person name="Dimitrov K.M."/>
            <person name="Suarez D.L."/>
            <person name="Swayne D.E."/>
        </authorList>
    </citation>
    <scope>NUCLEOTIDE SEQUENCE [LARGE SCALE GENOMIC DNA]</scope>
    <source>
        <strain evidence="2 3">CECT 8110</strain>
    </source>
</reference>
<organism evidence="2 3">
    <name type="scientific">Roseovarius halotolerans</name>
    <dbReference type="NCBI Taxonomy" id="505353"/>
    <lineage>
        <taxon>Bacteria</taxon>
        <taxon>Pseudomonadati</taxon>
        <taxon>Pseudomonadota</taxon>
        <taxon>Alphaproteobacteria</taxon>
        <taxon>Rhodobacterales</taxon>
        <taxon>Roseobacteraceae</taxon>
        <taxon>Roseovarius</taxon>
    </lineage>
</organism>